<proteinExistence type="predicted"/>
<protein>
    <recommendedName>
        <fullName evidence="1">Glycoside hydrolase family 2 immunoglobulin-like beta-sandwich domain-containing protein</fullName>
    </recommendedName>
</protein>
<dbReference type="Pfam" id="PF00703">
    <property type="entry name" value="Glyco_hydro_2"/>
    <property type="match status" value="1"/>
</dbReference>
<feature type="non-terminal residue" evidence="2">
    <location>
        <position position="1"/>
    </location>
</feature>
<evidence type="ECO:0000313" key="2">
    <source>
        <dbReference type="EMBL" id="SVE53011.1"/>
    </source>
</evidence>
<dbReference type="SUPFAM" id="SSF49303">
    <property type="entry name" value="beta-Galactosidase/glucuronidase domain"/>
    <property type="match status" value="1"/>
</dbReference>
<dbReference type="Gene3D" id="2.60.40.10">
    <property type="entry name" value="Immunoglobulins"/>
    <property type="match status" value="1"/>
</dbReference>
<dbReference type="EMBL" id="UINC01223706">
    <property type="protein sequence ID" value="SVE53011.1"/>
    <property type="molecule type" value="Genomic_DNA"/>
</dbReference>
<dbReference type="InterPro" id="IPR013783">
    <property type="entry name" value="Ig-like_fold"/>
</dbReference>
<reference evidence="2" key="1">
    <citation type="submission" date="2018-05" db="EMBL/GenBank/DDBJ databases">
        <authorList>
            <person name="Lanie J.A."/>
            <person name="Ng W.-L."/>
            <person name="Kazmierczak K.M."/>
            <person name="Andrzejewski T.M."/>
            <person name="Davidsen T.M."/>
            <person name="Wayne K.J."/>
            <person name="Tettelin H."/>
            <person name="Glass J.I."/>
            <person name="Rusch D."/>
            <person name="Podicherti R."/>
            <person name="Tsui H.-C.T."/>
            <person name="Winkler M.E."/>
        </authorList>
    </citation>
    <scope>NUCLEOTIDE SEQUENCE</scope>
</reference>
<dbReference type="InterPro" id="IPR051913">
    <property type="entry name" value="GH2_Domain-Containing"/>
</dbReference>
<dbReference type="GO" id="GO:0004553">
    <property type="term" value="F:hydrolase activity, hydrolyzing O-glycosyl compounds"/>
    <property type="evidence" value="ECO:0007669"/>
    <property type="project" value="InterPro"/>
</dbReference>
<dbReference type="InterPro" id="IPR006102">
    <property type="entry name" value="Ig-like_GH2"/>
</dbReference>
<dbReference type="GO" id="GO:0005975">
    <property type="term" value="P:carbohydrate metabolic process"/>
    <property type="evidence" value="ECO:0007669"/>
    <property type="project" value="InterPro"/>
</dbReference>
<dbReference type="PANTHER" id="PTHR42732">
    <property type="entry name" value="BETA-GALACTOSIDASE"/>
    <property type="match status" value="1"/>
</dbReference>
<feature type="domain" description="Glycoside hydrolase family 2 immunoglobulin-like beta-sandwich" evidence="1">
    <location>
        <begin position="36"/>
        <end position="99"/>
    </location>
</feature>
<name>A0A383E8G1_9ZZZZ</name>
<evidence type="ECO:0000259" key="1">
    <source>
        <dbReference type="Pfam" id="PF00703"/>
    </source>
</evidence>
<dbReference type="InterPro" id="IPR036156">
    <property type="entry name" value="Beta-gal/glucu_dom_sf"/>
</dbReference>
<accession>A0A383E8G1</accession>
<feature type="non-terminal residue" evidence="2">
    <location>
        <position position="232"/>
    </location>
</feature>
<gene>
    <name evidence="2" type="ORF">METZ01_LOCUS505865</name>
</gene>
<sequence length="232" mass="26863">PRLDDKALTVFTDGGEGRISVNAPRLDTDYIPMNTRVQVYANQTKIVVEEIAEESVVLFIPEPLLWSPDEPFQYRLLVELVEKKTNKVIDNLELFIGMRMLESDGEIIRLNRKPLLIRGVLDWGYRPPHFAPYLSKEDWVNQFREVKTMGFNLVKVCLWVPPSSFYEAADETGILIWQEYPTWHAQIDEEHMNELSEEFDEFFLHDGSHVSVILRSLTCESGRDHADPKVLG</sequence>
<organism evidence="2">
    <name type="scientific">marine metagenome</name>
    <dbReference type="NCBI Taxonomy" id="408172"/>
    <lineage>
        <taxon>unclassified sequences</taxon>
        <taxon>metagenomes</taxon>
        <taxon>ecological metagenomes</taxon>
    </lineage>
</organism>
<dbReference type="PANTHER" id="PTHR42732:SF2">
    <property type="entry name" value="BETA-MANNOSIDASE"/>
    <property type="match status" value="1"/>
</dbReference>
<dbReference type="AlphaFoldDB" id="A0A383E8G1"/>
<dbReference type="Gene3D" id="3.20.20.80">
    <property type="entry name" value="Glycosidases"/>
    <property type="match status" value="1"/>
</dbReference>
<dbReference type="InterPro" id="IPR017853">
    <property type="entry name" value="GH"/>
</dbReference>
<dbReference type="SUPFAM" id="SSF51445">
    <property type="entry name" value="(Trans)glycosidases"/>
    <property type="match status" value="1"/>
</dbReference>